<evidence type="ECO:0000256" key="12">
    <source>
        <dbReference type="SAM" id="Phobius"/>
    </source>
</evidence>
<gene>
    <name evidence="14" type="ORF">P43SY_002908</name>
</gene>
<dbReference type="InterPro" id="IPR047871">
    <property type="entry name" value="K_chnl_Slo-like"/>
</dbReference>
<reference evidence="14" key="1">
    <citation type="submission" date="2021-12" db="EMBL/GenBank/DDBJ databases">
        <title>Prjna785345.</title>
        <authorList>
            <person name="Rujirawat T."/>
            <person name="Krajaejun T."/>
        </authorList>
    </citation>
    <scope>NUCLEOTIDE SEQUENCE</scope>
    <source>
        <strain evidence="14">Pi057C3</strain>
    </source>
</reference>
<evidence type="ECO:0000313" key="14">
    <source>
        <dbReference type="EMBL" id="KAJ0402284.1"/>
    </source>
</evidence>
<evidence type="ECO:0000256" key="4">
    <source>
        <dbReference type="ARBA" id="ARBA00022692"/>
    </source>
</evidence>
<evidence type="ECO:0000313" key="15">
    <source>
        <dbReference type="Proteomes" id="UP001209570"/>
    </source>
</evidence>
<dbReference type="Gene3D" id="1.10.287.70">
    <property type="match status" value="1"/>
</dbReference>
<evidence type="ECO:0000256" key="3">
    <source>
        <dbReference type="ARBA" id="ARBA00022538"/>
    </source>
</evidence>
<dbReference type="PANTHER" id="PTHR10027:SF10">
    <property type="entry name" value="SLOWPOKE 2, ISOFORM D"/>
    <property type="match status" value="1"/>
</dbReference>
<evidence type="ECO:0000256" key="7">
    <source>
        <dbReference type="ARBA" id="ARBA00022989"/>
    </source>
</evidence>
<keyword evidence="8" id="KW-0406">Ion transport</keyword>
<sequence>MTSYRRHEYEDARSFVAVPSPSSSSSSSSRRRRFLAGKAPNADDHQQPQAERRRIGRIHVATWKEKTQDFLDGRGGLSLETLNVVLSVVLVVVSVIESYEKNPRRLGIGDSMFELICTGIFILDFLGVLLFMIFTVIFVAAGVIQVLDESHYKENDLPPLQFHQAVYFVFVTISTVGYGDFSPKTTASQFFVIVIICVVVTVIPRQVNRLVELSRLHSGYMHSYSLRKRGASSGGHVIVTGCISYESVSSFLRDRELKELVDHIIICGPLAHSVQIACHLHEVYRNELLMKEEIVKSEGEASAAVHMRPLILLLVKQLPRDDDIQNLSTPLPDRVFIEKGVSQNVEDLLRVRGYMAKAVLMIPGNWKYHVDELRDESAEEVNEHLLDYQVIMSTLSLRTVQELHREHLQHTPSRGAHADVLSRRFTVTCSVVKWHSSVEYFAHKSHLRQREDHDGAGNGLEPWVSRGSMSVMAGSQSLMAQLPRTSLPVDTLWPGHSATFMPSYAAGEVFVDGVLDTLLCQSFFNPYVIDLIRALAGDCYYYYAGGHTSQREQPKTFVASMMRFFQSSRRSEHEDSDSDASGDADTDMRTHSVTDDDEMTTPQPEYTSAPSDAPRSKPVIEFPVLTMATVAQELEGRSFASVFTRALEQDILVLGIYRRANDLHLGNALPYVYTCPPATPNVTVKRGDVLHVVTCRLPPVSIH</sequence>
<protein>
    <recommendedName>
        <fullName evidence="13">Potassium channel domain-containing protein</fullName>
    </recommendedName>
</protein>
<feature type="domain" description="Potassium channel" evidence="13">
    <location>
        <begin position="133"/>
        <end position="212"/>
    </location>
</feature>
<keyword evidence="5" id="KW-0631">Potassium channel</keyword>
<keyword evidence="6" id="KW-0630">Potassium</keyword>
<proteinExistence type="predicted"/>
<dbReference type="GO" id="GO:0016020">
    <property type="term" value="C:membrane"/>
    <property type="evidence" value="ECO:0007669"/>
    <property type="project" value="UniProtKB-SubCell"/>
</dbReference>
<feature type="compositionally biased region" description="Basic and acidic residues" evidence="11">
    <location>
        <begin position="1"/>
        <end position="13"/>
    </location>
</feature>
<dbReference type="InterPro" id="IPR013099">
    <property type="entry name" value="K_chnl_dom"/>
</dbReference>
<evidence type="ECO:0000256" key="6">
    <source>
        <dbReference type="ARBA" id="ARBA00022958"/>
    </source>
</evidence>
<feature type="region of interest" description="Disordered" evidence="11">
    <location>
        <begin position="568"/>
        <end position="615"/>
    </location>
</feature>
<dbReference type="Proteomes" id="UP001209570">
    <property type="component" value="Unassembled WGS sequence"/>
</dbReference>
<evidence type="ECO:0000256" key="8">
    <source>
        <dbReference type="ARBA" id="ARBA00023065"/>
    </source>
</evidence>
<evidence type="ECO:0000256" key="10">
    <source>
        <dbReference type="ARBA" id="ARBA00023303"/>
    </source>
</evidence>
<keyword evidence="9 12" id="KW-0472">Membrane</keyword>
<keyword evidence="10" id="KW-0407">Ion channel</keyword>
<evidence type="ECO:0000256" key="9">
    <source>
        <dbReference type="ARBA" id="ARBA00023136"/>
    </source>
</evidence>
<keyword evidence="4 12" id="KW-0812">Transmembrane</keyword>
<feature type="transmembrane region" description="Helical" evidence="12">
    <location>
        <begin position="164"/>
        <end position="181"/>
    </location>
</feature>
<dbReference type="Pfam" id="PF07885">
    <property type="entry name" value="Ion_trans_2"/>
    <property type="match status" value="1"/>
</dbReference>
<feature type="region of interest" description="Disordered" evidence="11">
    <location>
        <begin position="1"/>
        <end position="52"/>
    </location>
</feature>
<keyword evidence="2" id="KW-0813">Transport</keyword>
<name>A0AAD5LL33_PYTIN</name>
<dbReference type="EMBL" id="JAKCXM010000106">
    <property type="protein sequence ID" value="KAJ0402284.1"/>
    <property type="molecule type" value="Genomic_DNA"/>
</dbReference>
<dbReference type="PANTHER" id="PTHR10027">
    <property type="entry name" value="CALCIUM-ACTIVATED POTASSIUM CHANNEL ALPHA CHAIN"/>
    <property type="match status" value="1"/>
</dbReference>
<dbReference type="SUPFAM" id="SSF81324">
    <property type="entry name" value="Voltage-gated potassium channels"/>
    <property type="match status" value="1"/>
</dbReference>
<feature type="compositionally biased region" description="Basic and acidic residues" evidence="11">
    <location>
        <begin position="41"/>
        <end position="52"/>
    </location>
</feature>
<keyword evidence="7 12" id="KW-1133">Transmembrane helix</keyword>
<feature type="transmembrane region" description="Helical" evidence="12">
    <location>
        <begin position="188"/>
        <end position="207"/>
    </location>
</feature>
<comment type="subcellular location">
    <subcellularLocation>
        <location evidence="1">Membrane</location>
        <topology evidence="1">Multi-pass membrane protein</topology>
    </subcellularLocation>
</comment>
<dbReference type="GO" id="GO:0005267">
    <property type="term" value="F:potassium channel activity"/>
    <property type="evidence" value="ECO:0007669"/>
    <property type="project" value="UniProtKB-KW"/>
</dbReference>
<feature type="compositionally biased region" description="Low complexity" evidence="11">
    <location>
        <begin position="14"/>
        <end position="28"/>
    </location>
</feature>
<evidence type="ECO:0000256" key="1">
    <source>
        <dbReference type="ARBA" id="ARBA00004141"/>
    </source>
</evidence>
<feature type="transmembrane region" description="Helical" evidence="12">
    <location>
        <begin position="120"/>
        <end position="144"/>
    </location>
</feature>
<evidence type="ECO:0000256" key="11">
    <source>
        <dbReference type="SAM" id="MobiDB-lite"/>
    </source>
</evidence>
<feature type="compositionally biased region" description="Acidic residues" evidence="11">
    <location>
        <begin position="574"/>
        <end position="585"/>
    </location>
</feature>
<keyword evidence="15" id="KW-1185">Reference proteome</keyword>
<evidence type="ECO:0000256" key="2">
    <source>
        <dbReference type="ARBA" id="ARBA00022448"/>
    </source>
</evidence>
<organism evidence="14 15">
    <name type="scientific">Pythium insidiosum</name>
    <name type="common">Pythiosis disease agent</name>
    <dbReference type="NCBI Taxonomy" id="114742"/>
    <lineage>
        <taxon>Eukaryota</taxon>
        <taxon>Sar</taxon>
        <taxon>Stramenopiles</taxon>
        <taxon>Oomycota</taxon>
        <taxon>Peronosporomycetes</taxon>
        <taxon>Pythiales</taxon>
        <taxon>Pythiaceae</taxon>
        <taxon>Pythium</taxon>
    </lineage>
</organism>
<dbReference type="AlphaFoldDB" id="A0AAD5LL33"/>
<keyword evidence="3" id="KW-0633">Potassium transport</keyword>
<accession>A0AAD5LL33</accession>
<evidence type="ECO:0000256" key="5">
    <source>
        <dbReference type="ARBA" id="ARBA00022826"/>
    </source>
</evidence>
<comment type="caution">
    <text evidence="14">The sequence shown here is derived from an EMBL/GenBank/DDBJ whole genome shotgun (WGS) entry which is preliminary data.</text>
</comment>
<feature type="compositionally biased region" description="Polar residues" evidence="11">
    <location>
        <begin position="600"/>
        <end position="610"/>
    </location>
</feature>
<evidence type="ECO:0000259" key="13">
    <source>
        <dbReference type="Pfam" id="PF07885"/>
    </source>
</evidence>